<dbReference type="Pfam" id="PF04976">
    <property type="entry name" value="DmsC"/>
    <property type="match status" value="1"/>
</dbReference>
<dbReference type="PATRIC" id="fig|883161.3.peg.65"/>
<reference evidence="2 3" key="1">
    <citation type="submission" date="2013-04" db="EMBL/GenBank/DDBJ databases">
        <title>The Genome Sequence of Propionimicrobium lymphophilum ACS-093-V-SCH5.</title>
        <authorList>
            <consortium name="The Broad Institute Genomics Platform"/>
            <person name="Earl A."/>
            <person name="Ward D."/>
            <person name="Feldgarden M."/>
            <person name="Gevers D."/>
            <person name="Saerens B."/>
            <person name="Vaneechoutte M."/>
            <person name="Walker B."/>
            <person name="Young S."/>
            <person name="Zeng Q."/>
            <person name="Gargeya S."/>
            <person name="Fitzgerald M."/>
            <person name="Haas B."/>
            <person name="Abouelleil A."/>
            <person name="Allen A.W."/>
            <person name="Alvarado L."/>
            <person name="Arachchi H.M."/>
            <person name="Berlin A.M."/>
            <person name="Chapman S.B."/>
            <person name="Gainer-Dewar J."/>
            <person name="Goldberg J."/>
            <person name="Griggs A."/>
            <person name="Gujja S."/>
            <person name="Hansen M."/>
            <person name="Howarth C."/>
            <person name="Imamovic A."/>
            <person name="Ireland A."/>
            <person name="Larimer J."/>
            <person name="McCowan C."/>
            <person name="Murphy C."/>
            <person name="Pearson M."/>
            <person name="Poon T.W."/>
            <person name="Priest M."/>
            <person name="Roberts A."/>
            <person name="Saif S."/>
            <person name="Shea T."/>
            <person name="Sisk P."/>
            <person name="Sykes S."/>
            <person name="Wortman J."/>
            <person name="Nusbaum C."/>
            <person name="Birren B."/>
        </authorList>
    </citation>
    <scope>NUCLEOTIDE SEQUENCE [LARGE SCALE GENOMIC DNA]</scope>
    <source>
        <strain evidence="2 3">ACS-093-V-SCH5</strain>
    </source>
</reference>
<dbReference type="OrthoDB" id="4394845at2"/>
<dbReference type="HOGENOM" id="CLU_064909_1_1_11"/>
<dbReference type="Gene3D" id="1.20.1630.10">
    <property type="entry name" value="Formate dehydrogenase/DMSO reductase domain"/>
    <property type="match status" value="1"/>
</dbReference>
<protein>
    <recommendedName>
        <fullName evidence="4">DMSO reductase anchor subunit (DmsC)</fullName>
    </recommendedName>
</protein>
<evidence type="ECO:0000256" key="1">
    <source>
        <dbReference type="SAM" id="Phobius"/>
    </source>
</evidence>
<gene>
    <name evidence="2" type="ORF">HMPREF9306_00066</name>
</gene>
<feature type="transmembrane region" description="Helical" evidence="1">
    <location>
        <begin position="90"/>
        <end position="112"/>
    </location>
</feature>
<dbReference type="GO" id="GO:0009390">
    <property type="term" value="C:dimethyl sulfoxide reductase complex"/>
    <property type="evidence" value="ECO:0007669"/>
    <property type="project" value="TreeGrafter"/>
</dbReference>
<evidence type="ECO:0000313" key="3">
    <source>
        <dbReference type="Proteomes" id="UP000014417"/>
    </source>
</evidence>
<feature type="transmembrane region" description="Helical" evidence="1">
    <location>
        <begin position="119"/>
        <end position="142"/>
    </location>
</feature>
<comment type="caution">
    <text evidence="2">The sequence shown here is derived from an EMBL/GenBank/DDBJ whole genome shotgun (WGS) entry which is preliminary data.</text>
</comment>
<feature type="transmembrane region" description="Helical" evidence="1">
    <location>
        <begin position="154"/>
        <end position="177"/>
    </location>
</feature>
<feature type="transmembrane region" description="Helical" evidence="1">
    <location>
        <begin position="48"/>
        <end position="68"/>
    </location>
</feature>
<dbReference type="GO" id="GO:0005886">
    <property type="term" value="C:plasma membrane"/>
    <property type="evidence" value="ECO:0007669"/>
    <property type="project" value="TreeGrafter"/>
</dbReference>
<feature type="transmembrane region" description="Helical" evidence="1">
    <location>
        <begin position="260"/>
        <end position="282"/>
    </location>
</feature>
<organism evidence="2 3">
    <name type="scientific">Propionimicrobium lymphophilum ACS-093-V-SCH5</name>
    <dbReference type="NCBI Taxonomy" id="883161"/>
    <lineage>
        <taxon>Bacteria</taxon>
        <taxon>Bacillati</taxon>
        <taxon>Actinomycetota</taxon>
        <taxon>Actinomycetes</taxon>
        <taxon>Propionibacteriales</taxon>
        <taxon>Propionibacteriaceae</taxon>
        <taxon>Propionimicrobium</taxon>
    </lineage>
</organism>
<keyword evidence="1" id="KW-1133">Transmembrane helix</keyword>
<dbReference type="PANTHER" id="PTHR38095:SF2">
    <property type="entry name" value="ANAEROBIC DIMETHYL SULFOXIDE REDUCTASE CHAIN C"/>
    <property type="match status" value="1"/>
</dbReference>
<dbReference type="GO" id="GO:0009389">
    <property type="term" value="F:dimethyl sulfoxide reductase activity"/>
    <property type="evidence" value="ECO:0007669"/>
    <property type="project" value="TreeGrafter"/>
</dbReference>
<feature type="transmembrane region" description="Helical" evidence="1">
    <location>
        <begin position="6"/>
        <end position="28"/>
    </location>
</feature>
<accession>S2WMW8</accession>
<dbReference type="AlphaFoldDB" id="S2WMW8"/>
<feature type="transmembrane region" description="Helical" evidence="1">
    <location>
        <begin position="294"/>
        <end position="312"/>
    </location>
</feature>
<keyword evidence="3" id="KW-1185">Reference proteome</keyword>
<keyword evidence="1" id="KW-0472">Membrane</keyword>
<dbReference type="RefSeq" id="WP_016454928.1">
    <property type="nucleotide sequence ID" value="NZ_KE150269.1"/>
</dbReference>
<feature type="transmembrane region" description="Helical" evidence="1">
    <location>
        <begin position="220"/>
        <end position="240"/>
    </location>
</feature>
<dbReference type="PANTHER" id="PTHR38095">
    <property type="entry name" value="ANAEROBIC DIMETHYL SULFOXIDE REDUCTASE CHAIN YNFH"/>
    <property type="match status" value="1"/>
</dbReference>
<dbReference type="InterPro" id="IPR007059">
    <property type="entry name" value="DmsC"/>
</dbReference>
<evidence type="ECO:0008006" key="4">
    <source>
        <dbReference type="Google" id="ProtNLM"/>
    </source>
</evidence>
<keyword evidence="1" id="KW-0812">Transmembrane</keyword>
<dbReference type="STRING" id="883161.HMPREF9306_00066"/>
<evidence type="ECO:0000313" key="2">
    <source>
        <dbReference type="EMBL" id="EPD34032.1"/>
    </source>
</evidence>
<proteinExistence type="predicted"/>
<dbReference type="EMBL" id="AGZR01000001">
    <property type="protein sequence ID" value="EPD34032.1"/>
    <property type="molecule type" value="Genomic_DNA"/>
</dbReference>
<sequence>MHLDELPMIIFTTIAQMSVGAFVILGCIQLAGRLRGVRNEAIDRVTNAGMYAAGPLLVLGFFAAFFHLNDPFHALYTMLHFQSSWLSREILFGVLYGAFGLAFALTQWFGWLSRKVRDVLAVLTALSGIALVVSMVGVYASLPTVPAWNSWFTWVLFFGSAAFTGSLAVALALAATWQQQHNRSVGKQGGIRGLLSAGLFPAGELPNEVGELTARSIRTLTAVSVIAGAVMLVAYPFHMAQLGLGTAAQQQVAQNMMHNGYLTIRLVSLALTVVLVVLAARGNALANKTPTRKLVTLLTICLVLAVATELLGRGLHYEGLVRDGINTVFG</sequence>
<name>S2WMW8_9ACTN</name>
<dbReference type="Proteomes" id="UP000014417">
    <property type="component" value="Unassembled WGS sequence"/>
</dbReference>
<dbReference type="GO" id="GO:0019645">
    <property type="term" value="P:anaerobic electron transport chain"/>
    <property type="evidence" value="ECO:0007669"/>
    <property type="project" value="InterPro"/>
</dbReference>